<protein>
    <recommendedName>
        <fullName evidence="4">Carboxylesterase type B domain-containing protein</fullName>
    </recommendedName>
</protein>
<feature type="signal peptide" evidence="3">
    <location>
        <begin position="1"/>
        <end position="17"/>
    </location>
</feature>
<evidence type="ECO:0000259" key="4">
    <source>
        <dbReference type="Pfam" id="PF00135"/>
    </source>
</evidence>
<dbReference type="PROSITE" id="PS00122">
    <property type="entry name" value="CARBOXYLESTERASE_B_1"/>
    <property type="match status" value="2"/>
</dbReference>
<dbReference type="Proteomes" id="UP001140091">
    <property type="component" value="Unassembled WGS sequence"/>
</dbReference>
<keyword evidence="6" id="KW-1185">Reference proteome</keyword>
<dbReference type="InterPro" id="IPR050309">
    <property type="entry name" value="Type-B_Carboxylest/Lipase"/>
</dbReference>
<comment type="caution">
    <text evidence="5">The sequence shown here is derived from an EMBL/GenBank/DDBJ whole genome shotgun (WGS) entry which is preliminary data.</text>
</comment>
<evidence type="ECO:0000256" key="2">
    <source>
        <dbReference type="ARBA" id="ARBA00022801"/>
    </source>
</evidence>
<dbReference type="InterPro" id="IPR019826">
    <property type="entry name" value="Carboxylesterase_B_AS"/>
</dbReference>
<feature type="domain" description="Carboxylesterase type B" evidence="4">
    <location>
        <begin position="443"/>
        <end position="943"/>
    </location>
</feature>
<evidence type="ECO:0000313" key="6">
    <source>
        <dbReference type="Proteomes" id="UP001140091"/>
    </source>
</evidence>
<dbReference type="InterPro" id="IPR029058">
    <property type="entry name" value="AB_hydrolase_fold"/>
</dbReference>
<dbReference type="GO" id="GO:0016787">
    <property type="term" value="F:hydrolase activity"/>
    <property type="evidence" value="ECO:0007669"/>
    <property type="project" value="UniProtKB-KW"/>
</dbReference>
<dbReference type="PANTHER" id="PTHR11559">
    <property type="entry name" value="CARBOXYLESTERASE"/>
    <property type="match status" value="1"/>
</dbReference>
<organism evidence="5 6">
    <name type="scientific">Candolleomyces eurysporus</name>
    <dbReference type="NCBI Taxonomy" id="2828524"/>
    <lineage>
        <taxon>Eukaryota</taxon>
        <taxon>Fungi</taxon>
        <taxon>Dikarya</taxon>
        <taxon>Basidiomycota</taxon>
        <taxon>Agaricomycotina</taxon>
        <taxon>Agaricomycetes</taxon>
        <taxon>Agaricomycetidae</taxon>
        <taxon>Agaricales</taxon>
        <taxon>Agaricineae</taxon>
        <taxon>Psathyrellaceae</taxon>
        <taxon>Candolleomyces</taxon>
    </lineage>
</organism>
<proteinExistence type="inferred from homology"/>
<dbReference type="Gene3D" id="3.40.50.1820">
    <property type="entry name" value="alpha/beta hydrolase"/>
    <property type="match status" value="2"/>
</dbReference>
<reference evidence="5" key="1">
    <citation type="submission" date="2022-06" db="EMBL/GenBank/DDBJ databases">
        <title>Genome Sequence of Candolleomyces eurysporus.</title>
        <authorList>
            <person name="Buettner E."/>
        </authorList>
    </citation>
    <scope>NUCLEOTIDE SEQUENCE</scope>
    <source>
        <strain evidence="5">VTCC 930004</strain>
    </source>
</reference>
<evidence type="ECO:0000256" key="1">
    <source>
        <dbReference type="ARBA" id="ARBA00005964"/>
    </source>
</evidence>
<dbReference type="InterPro" id="IPR002018">
    <property type="entry name" value="CarbesteraseB"/>
</dbReference>
<feature type="non-terminal residue" evidence="5">
    <location>
        <position position="957"/>
    </location>
</feature>
<comment type="similarity">
    <text evidence="1">Belongs to the type-B carboxylesterase/lipase family.</text>
</comment>
<keyword evidence="2" id="KW-0378">Hydrolase</keyword>
<dbReference type="SUPFAM" id="SSF53474">
    <property type="entry name" value="alpha/beta-Hydrolases"/>
    <property type="match status" value="2"/>
</dbReference>
<feature type="chain" id="PRO_5040827662" description="Carboxylesterase type B domain-containing protein" evidence="3">
    <location>
        <begin position="18"/>
        <end position="957"/>
    </location>
</feature>
<evidence type="ECO:0000313" key="5">
    <source>
        <dbReference type="EMBL" id="KAJ2929059.1"/>
    </source>
</evidence>
<accession>A0A9W8J7V0</accession>
<keyword evidence="3" id="KW-0732">Signal</keyword>
<sequence>MLVTQLVLLSTLAAVHAAPQVNIGRTTLSGRDVGTNVEFFGGIPPAGLSPSAKLPVLFWTYGGAFITGSSSQFNGTQLVERSVQRGTPIILVTFNYRLGPLGFPQGQEAGNQKSLNLGILDEIAALEWVQANIGSFGGDKNKVTIFGESAGAVITGVLFLNPGLERLARAGIMQSGGAATFPSFTAGRNEPEWQGFVGKVTSCAAVANSGNAFSCLRNASTEEITTAALQSVTLENIINNLFWTPTIDGPGGVFPDLASRLYSRGRFARLPFIAGTNLDEGTLFAHQTPVTTQFLQDELVGVSSPRVGSTTALEAAIARMLELYPEVPSIGSPYGTGDELFGLPASYKRHASILGDLALDGPRRLWSQAAAKAGVKNYGYHFTHPQPVPALGVFHSAELPFVFGQVPSEADQATRDISTVMMDFWISFAVSLDPNDGKGAQRIPFAEPPVGTRRLRPTILKTRLNASRFDASQYGKACVQPMADPSTLSEDCLSINVHRPKGLALSSKLPVLFWTYGGAFVIGSSNTYNGSEIVERSVARGTPLIFVNFNYRLGPLGFPQGQEADDERLLNLGVLDQMAALEWVQENIESFGGDKKKVTIFGESAGAMMIGLLYMQPELERWARGAIMESGSSNSVPAFRASRNEPSWQHFVGNVASCASIATSGHTFACLRNATTEEITAGLLQTTRPDNSISELVWTPTLDGRRGSVYLNLSSRLYAKGRFARIPFITGTNLDEGTSFSSRESLSNQALKDDLVALSSPRSGSQDALGAALDQILTLYPEDPSVGSPYGTGDELFGFPPSYKRHSSIIGDIVFDAPRRMLSEVAAKAGVKSYGYLFTHPQPNPSSGVTHGSEIRFVFGQVPPTSPDGLPPYLPPYGSADEAARNLSKIMMDYWISFAVTLNPNDGKGIQRPHWPQYTPAKKVLMQLRGGNTTVIQDDYRKEGIAFLHANAALLQH</sequence>
<dbReference type="OrthoDB" id="408631at2759"/>
<name>A0A9W8J7V0_9AGAR</name>
<feature type="domain" description="Carboxylesterase type B" evidence="4">
    <location>
        <begin position="49"/>
        <end position="436"/>
    </location>
</feature>
<dbReference type="AlphaFoldDB" id="A0A9W8J7V0"/>
<dbReference type="EMBL" id="JANBPK010000903">
    <property type="protein sequence ID" value="KAJ2929059.1"/>
    <property type="molecule type" value="Genomic_DNA"/>
</dbReference>
<gene>
    <name evidence="5" type="ORF">H1R20_g8035</name>
</gene>
<evidence type="ECO:0000256" key="3">
    <source>
        <dbReference type="SAM" id="SignalP"/>
    </source>
</evidence>
<dbReference type="Pfam" id="PF00135">
    <property type="entry name" value="COesterase"/>
    <property type="match status" value="2"/>
</dbReference>